<reference evidence="15" key="1">
    <citation type="journal article" date="2019" name="Int. J. Syst. Evol. Microbiol.">
        <title>The Global Catalogue of Microorganisms (GCM) 10K type strain sequencing project: providing services to taxonomists for standard genome sequencing and annotation.</title>
        <authorList>
            <consortium name="The Broad Institute Genomics Platform"/>
            <consortium name="The Broad Institute Genome Sequencing Center for Infectious Disease"/>
            <person name="Wu L."/>
            <person name="Ma J."/>
        </authorList>
    </citation>
    <scope>NUCLEOTIDE SEQUENCE [LARGE SCALE GENOMIC DNA]</scope>
    <source>
        <strain evidence="15">CGMCC-1.15741</strain>
    </source>
</reference>
<feature type="domain" description="Radical SAM core" evidence="13">
    <location>
        <begin position="15"/>
        <end position="236"/>
    </location>
</feature>
<dbReference type="SFLD" id="SFLDG01386">
    <property type="entry name" value="main_SPASM_domain-containing"/>
    <property type="match status" value="1"/>
</dbReference>
<keyword evidence="3 12" id="KW-0949">S-adenosyl-L-methionine</keyword>
<evidence type="ECO:0000256" key="10">
    <source>
        <dbReference type="ARBA" id="ARBA00023239"/>
    </source>
</evidence>
<protein>
    <recommendedName>
        <fullName evidence="1 12">GTP 3',8-cyclase</fullName>
        <ecNumber evidence="1 12">4.1.99.22</ecNumber>
    </recommendedName>
    <alternativeName>
        <fullName evidence="12">Molybdenum cofactor biosynthesis protein A</fullName>
    </alternativeName>
</protein>
<comment type="similarity">
    <text evidence="12">Belongs to the radical SAM superfamily. MoaA family.</text>
</comment>
<feature type="binding site" evidence="12">
    <location>
        <position position="268"/>
    </location>
    <ligand>
        <name>[4Fe-4S] cluster</name>
        <dbReference type="ChEBI" id="CHEBI:49883"/>
        <label>2</label>
        <note>4Fe-4S-substrate</note>
    </ligand>
</feature>
<dbReference type="InterPro" id="IPR013785">
    <property type="entry name" value="Aldolase_TIM"/>
</dbReference>
<dbReference type="InterPro" id="IPR050105">
    <property type="entry name" value="MoCo_biosynth_MoaA/MoaC"/>
</dbReference>
<keyword evidence="15" id="KW-1185">Reference proteome</keyword>
<sequence length="342" mass="38383">MADGSHANFSGLTDQFGRRISYLRLSVTDRCDLRCTYCMSEKMSFLPKSEVLSETELFTVARAFVARGVHKIRITGGEPLVRKDIMSLFERLSTLRAMGLDELTLTTNATLLDRYASQLYDCGVRRVNISLDSINPQTFRTISRRDQLGTVMKGILAAQQAGLSVKLNMVVMKGRNDLEVPELVQWAHSRGIEVTLIEVMPMGETGESRFDQYVPLTDIRDRLEEIWTLEDEIPRDALGGPARYVRIRETGGRLGFITPLTNNFCAGCNRVRVTCTGRIYMCLGQEDHVDLRAALRSSDDPFEALNLALDKAMLRKPEGHDFEIGRGQREEAVARHMSVTGG</sequence>
<feature type="binding site" evidence="12">
    <location>
        <position position="200"/>
    </location>
    <ligand>
        <name>S-adenosyl-L-methionine</name>
        <dbReference type="ChEBI" id="CHEBI:59789"/>
    </ligand>
</feature>
<dbReference type="EMBL" id="JBHSSW010000066">
    <property type="protein sequence ID" value="MFC6199743.1"/>
    <property type="molecule type" value="Genomic_DNA"/>
</dbReference>
<dbReference type="InterPro" id="IPR058240">
    <property type="entry name" value="rSAM_sf"/>
</dbReference>
<feature type="binding site" evidence="12">
    <location>
        <position position="37"/>
    </location>
    <ligand>
        <name>S-adenosyl-L-methionine</name>
        <dbReference type="ChEBI" id="CHEBI:59789"/>
    </ligand>
</feature>
<feature type="binding site" evidence="12">
    <location>
        <position position="166"/>
    </location>
    <ligand>
        <name>GTP</name>
        <dbReference type="ChEBI" id="CHEBI:37565"/>
    </ligand>
</feature>
<evidence type="ECO:0000256" key="11">
    <source>
        <dbReference type="ARBA" id="ARBA00048697"/>
    </source>
</evidence>
<dbReference type="PANTHER" id="PTHR22960:SF0">
    <property type="entry name" value="MOLYBDENUM COFACTOR BIOSYNTHESIS PROTEIN 1"/>
    <property type="match status" value="1"/>
</dbReference>
<feature type="binding site" evidence="12">
    <location>
        <position position="73"/>
    </location>
    <ligand>
        <name>GTP</name>
        <dbReference type="ChEBI" id="CHEBI:37565"/>
    </ligand>
</feature>
<dbReference type="InterPro" id="IPR010505">
    <property type="entry name" value="MoaA_twitch"/>
</dbReference>
<name>A0ABW1SEN3_9PROT</name>
<dbReference type="InterPro" id="IPR013483">
    <property type="entry name" value="MoaA"/>
</dbReference>
<evidence type="ECO:0000256" key="1">
    <source>
        <dbReference type="ARBA" id="ARBA00012167"/>
    </source>
</evidence>
<feature type="binding site" evidence="12">
    <location>
        <position position="282"/>
    </location>
    <ligand>
        <name>[4Fe-4S] cluster</name>
        <dbReference type="ChEBI" id="CHEBI:49883"/>
        <label>2</label>
        <note>4Fe-4S-substrate</note>
    </ligand>
</feature>
<dbReference type="RefSeq" id="WP_377381124.1">
    <property type="nucleotide sequence ID" value="NZ_JBHSSW010000066.1"/>
</dbReference>
<feature type="binding site" evidence="12">
    <location>
        <position position="31"/>
    </location>
    <ligand>
        <name>[4Fe-4S] cluster</name>
        <dbReference type="ChEBI" id="CHEBI:49883"/>
        <label>1</label>
        <note>4Fe-4S-S-AdoMet</note>
    </ligand>
</feature>
<keyword evidence="7 12" id="KW-0411">Iron-sulfur</keyword>
<dbReference type="PANTHER" id="PTHR22960">
    <property type="entry name" value="MOLYBDOPTERIN COFACTOR SYNTHESIS PROTEIN A"/>
    <property type="match status" value="1"/>
</dbReference>
<comment type="caution">
    <text evidence="14">The sequence shown here is derived from an EMBL/GenBank/DDBJ whole genome shotgun (WGS) entry which is preliminary data.</text>
</comment>
<dbReference type="Pfam" id="PF06463">
    <property type="entry name" value="Mob_synth_C"/>
    <property type="match status" value="1"/>
</dbReference>
<dbReference type="NCBIfam" id="TIGR02666">
    <property type="entry name" value="moaA"/>
    <property type="match status" value="1"/>
</dbReference>
<dbReference type="HAMAP" id="MF_01225_B">
    <property type="entry name" value="MoaA_B"/>
    <property type="match status" value="1"/>
</dbReference>
<dbReference type="PROSITE" id="PS01305">
    <property type="entry name" value="MOAA_NIFB_PQQE"/>
    <property type="match status" value="1"/>
</dbReference>
<keyword evidence="10 12" id="KW-0456">Lyase</keyword>
<feature type="binding site" evidence="12">
    <location>
        <position position="265"/>
    </location>
    <ligand>
        <name>[4Fe-4S] cluster</name>
        <dbReference type="ChEBI" id="CHEBI:49883"/>
        <label>2</label>
        <note>4Fe-4S-substrate</note>
    </ligand>
</feature>
<evidence type="ECO:0000313" key="15">
    <source>
        <dbReference type="Proteomes" id="UP001596303"/>
    </source>
</evidence>
<keyword evidence="8 12" id="KW-0342">GTP-binding</keyword>
<comment type="subunit">
    <text evidence="12">Monomer and homodimer.</text>
</comment>
<dbReference type="CDD" id="cd21117">
    <property type="entry name" value="Twitch_MoaA"/>
    <property type="match status" value="1"/>
</dbReference>
<dbReference type="PROSITE" id="PS51918">
    <property type="entry name" value="RADICAL_SAM"/>
    <property type="match status" value="1"/>
</dbReference>
<evidence type="ECO:0000256" key="8">
    <source>
        <dbReference type="ARBA" id="ARBA00023134"/>
    </source>
</evidence>
<evidence type="ECO:0000256" key="4">
    <source>
        <dbReference type="ARBA" id="ARBA00022723"/>
    </source>
</evidence>
<feature type="binding site" evidence="12">
    <location>
        <position position="38"/>
    </location>
    <ligand>
        <name>[4Fe-4S] cluster</name>
        <dbReference type="ChEBI" id="CHEBI:49883"/>
        <label>1</label>
        <note>4Fe-4S-S-AdoMet</note>
    </ligand>
</feature>
<keyword evidence="6 12" id="KW-0408">Iron</keyword>
<dbReference type="CDD" id="cd01335">
    <property type="entry name" value="Radical_SAM"/>
    <property type="match status" value="1"/>
</dbReference>
<accession>A0ABW1SEN3</accession>
<dbReference type="Gene3D" id="3.20.20.70">
    <property type="entry name" value="Aldolase class I"/>
    <property type="match status" value="1"/>
</dbReference>
<proteinExistence type="inferred from homology"/>
<dbReference type="SUPFAM" id="SSF102114">
    <property type="entry name" value="Radical SAM enzymes"/>
    <property type="match status" value="1"/>
</dbReference>
<evidence type="ECO:0000256" key="6">
    <source>
        <dbReference type="ARBA" id="ARBA00023004"/>
    </source>
</evidence>
<feature type="binding site" evidence="12">
    <location>
        <position position="77"/>
    </location>
    <ligand>
        <name>S-adenosyl-L-methionine</name>
        <dbReference type="ChEBI" id="CHEBI:59789"/>
    </ligand>
</feature>
<dbReference type="InterPro" id="IPR000385">
    <property type="entry name" value="MoaA_NifB_PqqE_Fe-S-bd_CS"/>
</dbReference>
<feature type="binding site" evidence="12">
    <location>
        <position position="24"/>
    </location>
    <ligand>
        <name>GTP</name>
        <dbReference type="ChEBI" id="CHEBI:37565"/>
    </ligand>
</feature>
<keyword evidence="5 12" id="KW-0547">Nucleotide-binding</keyword>
<keyword evidence="9 12" id="KW-0501">Molybdenum cofactor biosynthesis</keyword>
<comment type="function">
    <text evidence="12">Catalyzes the cyclization of GTP to (8S)-3',8-cyclo-7,8-dihydroguanosine 5'-triphosphate.</text>
</comment>
<dbReference type="GO" id="GO:0061798">
    <property type="term" value="F:GTP 3',8'-cyclase activity"/>
    <property type="evidence" value="ECO:0007669"/>
    <property type="project" value="UniProtKB-EC"/>
</dbReference>
<keyword evidence="2 12" id="KW-0004">4Fe-4S</keyword>
<evidence type="ECO:0000313" key="14">
    <source>
        <dbReference type="EMBL" id="MFC6199743.1"/>
    </source>
</evidence>
<evidence type="ECO:0000259" key="13">
    <source>
        <dbReference type="PROSITE" id="PS51918"/>
    </source>
</evidence>
<feature type="binding site" evidence="12">
    <location>
        <position position="130"/>
    </location>
    <ligand>
        <name>S-adenosyl-L-methionine</name>
        <dbReference type="ChEBI" id="CHEBI:59789"/>
    </ligand>
</feature>
<evidence type="ECO:0000256" key="12">
    <source>
        <dbReference type="HAMAP-Rule" id="MF_01225"/>
    </source>
</evidence>
<dbReference type="EC" id="4.1.99.22" evidence="1 12"/>
<evidence type="ECO:0000256" key="9">
    <source>
        <dbReference type="ARBA" id="ARBA00023150"/>
    </source>
</evidence>
<dbReference type="SMART" id="SM00729">
    <property type="entry name" value="Elp3"/>
    <property type="match status" value="1"/>
</dbReference>
<dbReference type="InterPro" id="IPR006638">
    <property type="entry name" value="Elp3/MiaA/NifB-like_rSAM"/>
</dbReference>
<dbReference type="InterPro" id="IPR040064">
    <property type="entry name" value="MoaA-like"/>
</dbReference>
<dbReference type="SFLD" id="SFLDS00029">
    <property type="entry name" value="Radical_SAM"/>
    <property type="match status" value="1"/>
</dbReference>
<evidence type="ECO:0000256" key="2">
    <source>
        <dbReference type="ARBA" id="ARBA00022485"/>
    </source>
</evidence>
<dbReference type="Proteomes" id="UP001596303">
    <property type="component" value="Unassembled WGS sequence"/>
</dbReference>
<comment type="cofactor">
    <cofactor evidence="12">
        <name>[4Fe-4S] cluster</name>
        <dbReference type="ChEBI" id="CHEBI:49883"/>
    </cofactor>
    <text evidence="12">Binds 2 [4Fe-4S] clusters. Binds 1 [4Fe-4S] cluster coordinated with 3 cysteines and an exchangeable S-adenosyl-L-methionine and 1 [4Fe-4S] cluster coordinated with 3 cysteines and the GTP-derived substrate.</text>
</comment>
<keyword evidence="4 12" id="KW-0479">Metal-binding</keyword>
<feature type="binding site" evidence="12">
    <location>
        <position position="106"/>
    </location>
    <ligand>
        <name>GTP</name>
        <dbReference type="ChEBI" id="CHEBI:37565"/>
    </ligand>
</feature>
<comment type="pathway">
    <text evidence="12">Cofactor biosynthesis; molybdopterin biosynthesis.</text>
</comment>
<feature type="binding site" evidence="12">
    <location>
        <begin position="270"/>
        <end position="272"/>
    </location>
    <ligand>
        <name>GTP</name>
        <dbReference type="ChEBI" id="CHEBI:37565"/>
    </ligand>
</feature>
<dbReference type="SFLD" id="SFLDG01383">
    <property type="entry name" value="cyclic_pyranopterin_phosphate"/>
    <property type="match status" value="1"/>
</dbReference>
<dbReference type="Pfam" id="PF04055">
    <property type="entry name" value="Radical_SAM"/>
    <property type="match status" value="1"/>
</dbReference>
<gene>
    <name evidence="12 14" type="primary">moaA</name>
    <name evidence="14" type="ORF">ACFQDM_16815</name>
</gene>
<organism evidence="14 15">
    <name type="scientific">Ponticaulis profundi</name>
    <dbReference type="NCBI Taxonomy" id="2665222"/>
    <lineage>
        <taxon>Bacteria</taxon>
        <taxon>Pseudomonadati</taxon>
        <taxon>Pseudomonadota</taxon>
        <taxon>Alphaproteobacteria</taxon>
        <taxon>Hyphomonadales</taxon>
        <taxon>Hyphomonadaceae</taxon>
        <taxon>Ponticaulis</taxon>
    </lineage>
</organism>
<dbReference type="SFLD" id="SFLDG01067">
    <property type="entry name" value="SPASM/twitch_domain_containing"/>
    <property type="match status" value="1"/>
</dbReference>
<evidence type="ECO:0000256" key="3">
    <source>
        <dbReference type="ARBA" id="ARBA00022691"/>
    </source>
</evidence>
<dbReference type="InterPro" id="IPR007197">
    <property type="entry name" value="rSAM"/>
</dbReference>
<feature type="binding site" evidence="12">
    <location>
        <position position="35"/>
    </location>
    <ligand>
        <name>[4Fe-4S] cluster</name>
        <dbReference type="ChEBI" id="CHEBI:49883"/>
        <label>1</label>
        <note>4Fe-4S-S-AdoMet</note>
    </ligand>
</feature>
<evidence type="ECO:0000256" key="5">
    <source>
        <dbReference type="ARBA" id="ARBA00022741"/>
    </source>
</evidence>
<evidence type="ECO:0000256" key="7">
    <source>
        <dbReference type="ARBA" id="ARBA00023014"/>
    </source>
</evidence>
<comment type="catalytic activity">
    <reaction evidence="11 12">
        <text>GTP + AH2 + S-adenosyl-L-methionine = (8S)-3',8-cyclo-7,8-dihydroguanosine 5'-triphosphate + 5'-deoxyadenosine + L-methionine + A + H(+)</text>
        <dbReference type="Rhea" id="RHEA:49576"/>
        <dbReference type="ChEBI" id="CHEBI:13193"/>
        <dbReference type="ChEBI" id="CHEBI:15378"/>
        <dbReference type="ChEBI" id="CHEBI:17319"/>
        <dbReference type="ChEBI" id="CHEBI:17499"/>
        <dbReference type="ChEBI" id="CHEBI:37565"/>
        <dbReference type="ChEBI" id="CHEBI:57844"/>
        <dbReference type="ChEBI" id="CHEBI:59789"/>
        <dbReference type="ChEBI" id="CHEBI:131766"/>
        <dbReference type="EC" id="4.1.99.22"/>
    </reaction>
</comment>